<dbReference type="SUPFAM" id="SSF56112">
    <property type="entry name" value="Protein kinase-like (PK-like)"/>
    <property type="match status" value="1"/>
</dbReference>
<evidence type="ECO:0000313" key="1">
    <source>
        <dbReference type="EMBL" id="AHF24908.1"/>
    </source>
</evidence>
<evidence type="ECO:0008006" key="2">
    <source>
        <dbReference type="Google" id="ProtNLM"/>
    </source>
</evidence>
<accession>W0FJB3</accession>
<name>W0FJB3_9BACT</name>
<dbReference type="InterPro" id="IPR011009">
    <property type="entry name" value="Kinase-like_dom_sf"/>
</dbReference>
<organism evidence="1">
    <name type="scientific">uncultured bacterium Contig203</name>
    <dbReference type="NCBI Taxonomy" id="1393530"/>
    <lineage>
        <taxon>Bacteria</taxon>
        <taxon>environmental samples</taxon>
    </lineage>
</organism>
<reference evidence="1" key="1">
    <citation type="journal article" date="2013" name="PLoS ONE">
        <title>Metagenomic insights into the carbohydrate-active enzymes carried by the microorganisms adhering to solid digesta in the rumen of cows.</title>
        <authorList>
            <person name="Wang L."/>
            <person name="Hatem A."/>
            <person name="Catalyurek U.V."/>
            <person name="Morrison M."/>
            <person name="Yu Z."/>
        </authorList>
    </citation>
    <scope>NUCLEOTIDE SEQUENCE</scope>
</reference>
<protein>
    <recommendedName>
        <fullName evidence="2">Serine/threonine protein kinase</fullName>
    </recommendedName>
</protein>
<proteinExistence type="predicted"/>
<sequence length="178" mass="20858">MEQNPEVCGKTYEVIRLLGHGKGGYSYLAEGDGRQVVLKQIHHEPCDYYAFGNKIEAERHDYERLKAAGIRIPEMIAIDAEKERIVKEYIEGPVIFDLVRDRITVEPYLGQVREMAAQARAAGLNIDYFPMNFVVRDGLLWYIDYECNGYMEEWNFENWGIRYWSRTPEFEAYLEKQG</sequence>
<dbReference type="AlphaFoldDB" id="W0FJB3"/>
<dbReference type="EMBL" id="KC246810">
    <property type="protein sequence ID" value="AHF24908.1"/>
    <property type="molecule type" value="Genomic_DNA"/>
</dbReference>